<feature type="non-terminal residue" evidence="1">
    <location>
        <position position="75"/>
    </location>
</feature>
<feature type="non-terminal residue" evidence="1">
    <location>
        <position position="1"/>
    </location>
</feature>
<dbReference type="EMBL" id="JAXCGZ010007615">
    <property type="protein sequence ID" value="KAK7078966.1"/>
    <property type="molecule type" value="Genomic_DNA"/>
</dbReference>
<name>A0AAN9A388_HALRR</name>
<gene>
    <name evidence="1" type="ORF">SK128_008163</name>
</gene>
<protein>
    <submittedName>
        <fullName evidence="1">Uncharacterized protein</fullName>
    </submittedName>
</protein>
<sequence>DMVNMGINIVNKQGKTSVTVNEMEVVACSARDSVSACLSKEENDNYTVTHYEEIIESGTEYVLDAITSWVVPGGQ</sequence>
<organism evidence="1 2">
    <name type="scientific">Halocaridina rubra</name>
    <name type="common">Hawaiian red shrimp</name>
    <dbReference type="NCBI Taxonomy" id="373956"/>
    <lineage>
        <taxon>Eukaryota</taxon>
        <taxon>Metazoa</taxon>
        <taxon>Ecdysozoa</taxon>
        <taxon>Arthropoda</taxon>
        <taxon>Crustacea</taxon>
        <taxon>Multicrustacea</taxon>
        <taxon>Malacostraca</taxon>
        <taxon>Eumalacostraca</taxon>
        <taxon>Eucarida</taxon>
        <taxon>Decapoda</taxon>
        <taxon>Pleocyemata</taxon>
        <taxon>Caridea</taxon>
        <taxon>Atyoidea</taxon>
        <taxon>Atyidae</taxon>
        <taxon>Halocaridina</taxon>
    </lineage>
</organism>
<keyword evidence="2" id="KW-1185">Reference proteome</keyword>
<reference evidence="1 2" key="1">
    <citation type="submission" date="2023-11" db="EMBL/GenBank/DDBJ databases">
        <title>Halocaridina rubra genome assembly.</title>
        <authorList>
            <person name="Smith C."/>
        </authorList>
    </citation>
    <scope>NUCLEOTIDE SEQUENCE [LARGE SCALE GENOMIC DNA]</scope>
    <source>
        <strain evidence="1">EP-1</strain>
        <tissue evidence="1">Whole</tissue>
    </source>
</reference>
<dbReference type="AlphaFoldDB" id="A0AAN9A388"/>
<accession>A0AAN9A388</accession>
<evidence type="ECO:0000313" key="1">
    <source>
        <dbReference type="EMBL" id="KAK7078966.1"/>
    </source>
</evidence>
<proteinExistence type="predicted"/>
<evidence type="ECO:0000313" key="2">
    <source>
        <dbReference type="Proteomes" id="UP001381693"/>
    </source>
</evidence>
<dbReference type="Proteomes" id="UP001381693">
    <property type="component" value="Unassembled WGS sequence"/>
</dbReference>
<comment type="caution">
    <text evidence="1">The sequence shown here is derived from an EMBL/GenBank/DDBJ whole genome shotgun (WGS) entry which is preliminary data.</text>
</comment>